<dbReference type="eggNOG" id="ENOG50307HX">
    <property type="taxonomic scope" value="Bacteria"/>
</dbReference>
<keyword evidence="1" id="KW-1133">Transmembrane helix</keyword>
<reference evidence="2 3" key="3">
    <citation type="journal article" date="2012" name="J. Bacteriol.">
        <title>Genome Sequence of Paenibacillus terrae HPL-003, a Xylanase-Producing Bacterium Isolated from Soil Found in Forest Residue.</title>
        <authorList>
            <person name="Shin S.H."/>
            <person name="Kim S."/>
            <person name="Kim J.Y."/>
            <person name="Song H.Y."/>
            <person name="Cho S.J."/>
            <person name="Kim D.R."/>
            <person name="Lee K.I."/>
            <person name="Lim H.K."/>
            <person name="Park N.J."/>
            <person name="Hwang I.T."/>
            <person name="Yang K.S."/>
        </authorList>
    </citation>
    <scope>NUCLEOTIDE SEQUENCE [LARGE SCALE GENOMIC DNA]</scope>
    <source>
        <strain evidence="2 3">HPL-003</strain>
    </source>
</reference>
<keyword evidence="1" id="KW-0812">Transmembrane</keyword>
<evidence type="ECO:0000256" key="1">
    <source>
        <dbReference type="SAM" id="Phobius"/>
    </source>
</evidence>
<keyword evidence="1" id="KW-0472">Membrane</keyword>
<reference evidence="3" key="1">
    <citation type="submission" date="2011-11" db="EMBL/GenBank/DDBJ databases">
        <title>Complete sequence of Paenibacillus terrae HPL-003.</title>
        <authorList>
            <person name="Shin S.H."/>
            <person name="Kim S."/>
            <person name="Kim J.Y."/>
        </authorList>
    </citation>
    <scope>NUCLEOTIDE SEQUENCE [LARGE SCALE GENOMIC DNA]</scope>
    <source>
        <strain evidence="3">HPL-003</strain>
    </source>
</reference>
<name>G7VY38_PAETH</name>
<evidence type="ECO:0000313" key="2">
    <source>
        <dbReference type="EMBL" id="AET57821.1"/>
    </source>
</evidence>
<dbReference type="Proteomes" id="UP000005876">
    <property type="component" value="Chromosome"/>
</dbReference>
<dbReference type="HOGENOM" id="CLU_2937327_0_0_9"/>
<sequence length="56" mass="6406">MTKLLKRYVGIIVSYALGIGIFYALGYKFDIMMLYIILTSIIIGEVINFALSKREK</sequence>
<feature type="transmembrane region" description="Helical" evidence="1">
    <location>
        <begin position="7"/>
        <end position="25"/>
    </location>
</feature>
<gene>
    <name evidence="2" type="ordered locus">HPL003_05280</name>
</gene>
<dbReference type="EMBL" id="CP003107">
    <property type="protein sequence ID" value="AET57821.1"/>
    <property type="molecule type" value="Genomic_DNA"/>
</dbReference>
<feature type="transmembrane region" description="Helical" evidence="1">
    <location>
        <begin position="31"/>
        <end position="51"/>
    </location>
</feature>
<protein>
    <submittedName>
        <fullName evidence="2">Uncharacterized protein</fullName>
    </submittedName>
</protein>
<dbReference type="KEGG" id="pta:HPL003_05280"/>
<organism evidence="2 3">
    <name type="scientific">Paenibacillus terrae (strain HPL-003)</name>
    <dbReference type="NCBI Taxonomy" id="985665"/>
    <lineage>
        <taxon>Bacteria</taxon>
        <taxon>Bacillati</taxon>
        <taxon>Bacillota</taxon>
        <taxon>Bacilli</taxon>
        <taxon>Bacillales</taxon>
        <taxon>Paenibacillaceae</taxon>
        <taxon>Paenibacillus</taxon>
    </lineage>
</organism>
<evidence type="ECO:0000313" key="3">
    <source>
        <dbReference type="Proteomes" id="UP000005876"/>
    </source>
</evidence>
<proteinExistence type="predicted"/>
<dbReference type="AlphaFoldDB" id="G7VY38"/>
<reference key="2">
    <citation type="submission" date="2011-11" db="EMBL/GenBank/DDBJ databases">
        <authorList>
            <person name="Shin S.H."/>
            <person name="Kim S."/>
            <person name="Kim J.Y."/>
        </authorList>
    </citation>
    <scope>NUCLEOTIDE SEQUENCE</scope>
    <source>
        <strain>HPL-003</strain>
    </source>
</reference>
<accession>G7VY38</accession>
<dbReference type="STRING" id="985665.HPL003_05280"/>